<dbReference type="PANTHER" id="PTHR42941:SF1">
    <property type="entry name" value="SLL1037 PROTEIN"/>
    <property type="match status" value="1"/>
</dbReference>
<dbReference type="InterPro" id="IPR011852">
    <property type="entry name" value="TRAP_TAXI"/>
</dbReference>
<evidence type="ECO:0000313" key="2">
    <source>
        <dbReference type="EMBL" id="SDG31176.1"/>
    </source>
</evidence>
<keyword evidence="1" id="KW-0732">Signal</keyword>
<dbReference type="CDD" id="cd13520">
    <property type="entry name" value="PBP2_TAXI_TRAP"/>
    <property type="match status" value="1"/>
</dbReference>
<feature type="chain" id="PRO_5034832164" description="TRAP transporter solute receptor, TAXI family" evidence="1">
    <location>
        <begin position="25"/>
        <end position="322"/>
    </location>
</feature>
<evidence type="ECO:0000256" key="1">
    <source>
        <dbReference type="SAM" id="SignalP"/>
    </source>
</evidence>
<protein>
    <recommendedName>
        <fullName evidence="4">TRAP transporter solute receptor, TAXI family</fullName>
    </recommendedName>
</protein>
<accession>A0A8G2BKY0</accession>
<dbReference type="EMBL" id="FNBW01000014">
    <property type="protein sequence ID" value="SDG31176.1"/>
    <property type="molecule type" value="Genomic_DNA"/>
</dbReference>
<dbReference type="SUPFAM" id="SSF53850">
    <property type="entry name" value="Periplasmic binding protein-like II"/>
    <property type="match status" value="1"/>
</dbReference>
<dbReference type="Pfam" id="PF16868">
    <property type="entry name" value="NMT1_3"/>
    <property type="match status" value="1"/>
</dbReference>
<dbReference type="Gene3D" id="3.40.190.10">
    <property type="entry name" value="Periplasmic binding protein-like II"/>
    <property type="match status" value="2"/>
</dbReference>
<feature type="signal peptide" evidence="1">
    <location>
        <begin position="1"/>
        <end position="24"/>
    </location>
</feature>
<keyword evidence="3" id="KW-1185">Reference proteome</keyword>
<dbReference type="PANTHER" id="PTHR42941">
    <property type="entry name" value="SLL1037 PROTEIN"/>
    <property type="match status" value="1"/>
</dbReference>
<evidence type="ECO:0000313" key="3">
    <source>
        <dbReference type="Proteomes" id="UP000198615"/>
    </source>
</evidence>
<dbReference type="RefSeq" id="WP_169400894.1">
    <property type="nucleotide sequence ID" value="NZ_FNBW01000014.1"/>
</dbReference>
<proteinExistence type="predicted"/>
<dbReference type="NCBIfam" id="TIGR02122">
    <property type="entry name" value="TRAP_TAXI"/>
    <property type="match status" value="1"/>
</dbReference>
<dbReference type="AlphaFoldDB" id="A0A8G2BKY0"/>
<gene>
    <name evidence="2" type="ORF">SAMN05660686_03986</name>
</gene>
<name>A0A8G2BKY0_9PROT</name>
<sequence length="322" mass="34306">MRRLARAAMVAAPILALGATGASADQFVRMVSGPSGGSWYPLGAKIMQVMQDNIDGVAASNTSGGGIANVKAVGGGDAEIGWTYAHTAANGYEGKGKFDKAVKDIAYFATLYPSTFQVAVPSDSKIMSFEDMKDANISPGKTGWTGTAFAESILQAYGFNFNDIKNNGGTVHYVDYTESVALMKDGHIDVFMAATSMPQASFIELNHSPGLRFIGVPEPKLTEIIKANPGYIRGAITPAAYEGVEQDIPTLGIVTSMIVSKDLPDDLVYQMMTIFWDNHAAFAEVKKTWNDVTLENALNGASVPVHPGAARYYEEKGVRPAS</sequence>
<reference evidence="2 3" key="1">
    <citation type="submission" date="2016-10" db="EMBL/GenBank/DDBJ databases">
        <authorList>
            <person name="Varghese N."/>
            <person name="Submissions S."/>
        </authorList>
    </citation>
    <scope>NUCLEOTIDE SEQUENCE [LARGE SCALE GENOMIC DNA]</scope>
    <source>
        <strain evidence="2 3">DSM 18839</strain>
    </source>
</reference>
<comment type="caution">
    <text evidence="2">The sequence shown here is derived from an EMBL/GenBank/DDBJ whole genome shotgun (WGS) entry which is preliminary data.</text>
</comment>
<dbReference type="Proteomes" id="UP000198615">
    <property type="component" value="Unassembled WGS sequence"/>
</dbReference>
<organism evidence="2 3">
    <name type="scientific">Thalassobaculum litoreum DSM 18839</name>
    <dbReference type="NCBI Taxonomy" id="1123362"/>
    <lineage>
        <taxon>Bacteria</taxon>
        <taxon>Pseudomonadati</taxon>
        <taxon>Pseudomonadota</taxon>
        <taxon>Alphaproteobacteria</taxon>
        <taxon>Rhodospirillales</taxon>
        <taxon>Thalassobaculaceae</taxon>
        <taxon>Thalassobaculum</taxon>
    </lineage>
</organism>
<evidence type="ECO:0008006" key="4">
    <source>
        <dbReference type="Google" id="ProtNLM"/>
    </source>
</evidence>